<protein>
    <submittedName>
        <fullName evidence="1">DUF3780 domain-containing protein</fullName>
    </submittedName>
</protein>
<reference evidence="1 2" key="1">
    <citation type="submission" date="2018-10" db="EMBL/GenBank/DDBJ databases">
        <title>Comamonadaceae CDC group NO-1 genome sequencing and assembly.</title>
        <authorList>
            <person name="Bernier A.-M."/>
            <person name="Bernard K."/>
        </authorList>
    </citation>
    <scope>NUCLEOTIDE SEQUENCE [LARGE SCALE GENOMIC DNA]</scope>
    <source>
        <strain evidence="1 2">NML970147</strain>
    </source>
</reference>
<sequence>MAGVKTATLTFRNAVIDRDLLGRPRWTAFRAEIQRAFDARLVAHGIEPGAWEVGDSSADRLFGKELCVLAWLVEQIEGVPVAVRNWLAPSPEKRWRAALKHALGDVAQSELLAPRARCGKPAQEVALVSLGLLGGEAP</sequence>
<dbReference type="InterPro" id="IPR024220">
    <property type="entry name" value="DUF3780"/>
</dbReference>
<gene>
    <name evidence="1" type="ORF">EBQ26_10880</name>
</gene>
<organism evidence="1 2">
    <name type="scientific">Allofranklinella schreckenbergeri</name>
    <dbReference type="NCBI Taxonomy" id="1076744"/>
    <lineage>
        <taxon>Bacteria</taxon>
        <taxon>Pseudomonadati</taxon>
        <taxon>Pseudomonadota</taxon>
        <taxon>Betaproteobacteria</taxon>
        <taxon>Burkholderiales</taxon>
        <taxon>Comamonadaceae</taxon>
        <taxon>Allofranklinella</taxon>
    </lineage>
</organism>
<dbReference type="Proteomes" id="UP000267521">
    <property type="component" value="Unassembled WGS sequence"/>
</dbReference>
<dbReference type="RefSeq" id="WP_122239066.1">
    <property type="nucleotide sequence ID" value="NZ_RDQM01000015.1"/>
</dbReference>
<proteinExistence type="predicted"/>
<evidence type="ECO:0000313" key="2">
    <source>
        <dbReference type="Proteomes" id="UP000267521"/>
    </source>
</evidence>
<comment type="caution">
    <text evidence="1">The sequence shown here is derived from an EMBL/GenBank/DDBJ whole genome shotgun (WGS) entry which is preliminary data.</text>
</comment>
<accession>A0A3M6PZ75</accession>
<dbReference type="AlphaFoldDB" id="A0A3M6PZ75"/>
<name>A0A3M6PZ75_9BURK</name>
<dbReference type="EMBL" id="RDQM01000015">
    <property type="protein sequence ID" value="RMW95540.1"/>
    <property type="molecule type" value="Genomic_DNA"/>
</dbReference>
<evidence type="ECO:0000313" key="1">
    <source>
        <dbReference type="EMBL" id="RMW95540.1"/>
    </source>
</evidence>
<dbReference type="Pfam" id="PF12635">
    <property type="entry name" value="DUF3780"/>
    <property type="match status" value="1"/>
</dbReference>